<name>A0A2A2KKI2_9BILA</name>
<dbReference type="Proteomes" id="UP000218231">
    <property type="component" value="Unassembled WGS sequence"/>
</dbReference>
<dbReference type="CDD" id="cd04657">
    <property type="entry name" value="Piwi_ago-like"/>
    <property type="match status" value="1"/>
</dbReference>
<dbReference type="EMBL" id="LIAE01008351">
    <property type="protein sequence ID" value="PAV74329.1"/>
    <property type="molecule type" value="Genomic_DNA"/>
</dbReference>
<dbReference type="Gene3D" id="3.40.50.2300">
    <property type="match status" value="1"/>
</dbReference>
<keyword evidence="2" id="KW-0812">Transmembrane</keyword>
<feature type="region of interest" description="Disordered" evidence="1">
    <location>
        <begin position="1"/>
        <end position="20"/>
    </location>
</feature>
<reference evidence="5 6" key="1">
    <citation type="journal article" date="2017" name="Curr. Biol.">
        <title>Genome architecture and evolution of a unichromosomal asexual nematode.</title>
        <authorList>
            <person name="Fradin H."/>
            <person name="Zegar C."/>
            <person name="Gutwein M."/>
            <person name="Lucas J."/>
            <person name="Kovtun M."/>
            <person name="Corcoran D."/>
            <person name="Baugh L.R."/>
            <person name="Kiontke K."/>
            <person name="Gunsalus K."/>
            <person name="Fitch D.H."/>
            <person name="Piano F."/>
        </authorList>
    </citation>
    <scope>NUCLEOTIDE SEQUENCE [LARGE SCALE GENOMIC DNA]</scope>
    <source>
        <strain evidence="5">PF1309</strain>
    </source>
</reference>
<dbReference type="Pfam" id="PF16488">
    <property type="entry name" value="ArgoL2"/>
    <property type="match status" value="1"/>
</dbReference>
<evidence type="ECO:0008006" key="7">
    <source>
        <dbReference type="Google" id="ProtNLM"/>
    </source>
</evidence>
<dbReference type="STRING" id="2018661.A0A2A2KKI2"/>
<dbReference type="InterPro" id="IPR036085">
    <property type="entry name" value="PAZ_dom_sf"/>
</dbReference>
<dbReference type="GO" id="GO:0003723">
    <property type="term" value="F:RNA binding"/>
    <property type="evidence" value="ECO:0007669"/>
    <property type="project" value="InterPro"/>
</dbReference>
<feature type="region of interest" description="Disordered" evidence="1">
    <location>
        <begin position="621"/>
        <end position="674"/>
    </location>
</feature>
<evidence type="ECO:0000259" key="3">
    <source>
        <dbReference type="PROSITE" id="PS50821"/>
    </source>
</evidence>
<dbReference type="InterPro" id="IPR045246">
    <property type="entry name" value="Piwi_ago-like"/>
</dbReference>
<dbReference type="InterPro" id="IPR036397">
    <property type="entry name" value="RNaseH_sf"/>
</dbReference>
<feature type="compositionally biased region" description="Basic residues" evidence="1">
    <location>
        <begin position="954"/>
        <end position="963"/>
    </location>
</feature>
<evidence type="ECO:0000256" key="1">
    <source>
        <dbReference type="SAM" id="MobiDB-lite"/>
    </source>
</evidence>
<dbReference type="PROSITE" id="PS50821">
    <property type="entry name" value="PAZ"/>
    <property type="match status" value="1"/>
</dbReference>
<dbReference type="SUPFAM" id="SSF101690">
    <property type="entry name" value="PAZ domain"/>
    <property type="match status" value="1"/>
</dbReference>
<feature type="transmembrane region" description="Helical" evidence="2">
    <location>
        <begin position="476"/>
        <end position="496"/>
    </location>
</feature>
<dbReference type="InterPro" id="IPR014811">
    <property type="entry name" value="ArgoL1"/>
</dbReference>
<dbReference type="SUPFAM" id="SSF53098">
    <property type="entry name" value="Ribonuclease H-like"/>
    <property type="match status" value="1"/>
</dbReference>
<proteinExistence type="predicted"/>
<sequence length="1702" mass="193613">MSSSWDSSDEDDSGKSRHGEDQRIREIYPLQWGYYLSLREYVELEKFVMGEKPKDEQFIENFKEELEKFVMGEKPKDEQFIEDFKEEVKKRRKHREELKKDYVERVKGPEPAAQLDLDLFDLIKLEKDETKENLVYKNYLFDQLGIHSRLLVPGLMGLILRENVEWIDFFTLFYYSYVPLFTVSYFAWNMLDFRPSKIVDLTSLEDQLTNFGPFAFFPYTASYVIMLLKAHSYLPYVNHIKRFIMTSEYPINILYDPTDDTYPILRELAFGNGEQWLQLRQEAFEQLPEEVKKRRSRNIRIIDKKCHKKGSFPESWSEYLFRTIVSYMLIENIPNILLAAAYYSVHIYFNRGTRFDIGIFSFFMGTYGYNWLAMKIAKWVVIICTILEIYWIFGYFYGSNSMTKFDFKITTLSFSCQYWRNEIFAQKDVDMEISSQSTSDTISPGSDAAQQELSLSKSREEIVKNVIDKFARDARISLFVTIIAWSSSIILTWICITRWDLKEWVKEIERLNGEAPSPYEQGQLERAMLSECCYSSFVTTALSATFAVALFSIDGRTFCGYGILNGLLFSTLAEQSQSLNQNSNNNTGNIGSPSRITDNSILEWQSTSGICRMAPHLSSCSLQNRQESEEPSTEENEAATTMSSGIHSPERLSLSPSPRKSSPSSSSRITGSPRDLSPLLLQELACMNLREIASRPSLGQFGRPIAIRSNFFEIGLREANTMVIQYHVEVHHPGSRKLDRDENRNIFWKIVCDHPAIFTNRFALAYDGSHQLYSSRRVDFPDEKASMRLETDVSLSKDSRERTHCAVSFQCVGPVLIEMRRTRTNNLDERVLAPIQILDIICRQSLTCPFIENSANFYPWKSSCFRIPINGGLALDLDGGKEMWTGFFSSAHVATGFRPLLNIDVAHTAFYKARISMVQFMCDVLNEKASAYRAATGYGPPMPQSPSNEALSPRRGRFQRGRGGRNGYNNYGNRNSPGRMSPMGAGGSPSAYGRGDDHHTEGGGLRPETLYKDFQLSNHEMKILAEAVKGVKIRSTHRPGAVRVYKVNSLQMGADQLQFKGQTEDGREVTKTVAQYFAEKYGDLRWPKLPCLHVGPPNRNIYFPLEICQLDSPQKYNKKLSEKQTSAIIKAAAVDAQHRQERIELLCKQAGFDTDPFLKEFGLTVSPNMFEMNARVIDPPHILFGDGPRMVDPVVIPKDGTWAMDNQTLYVPAMASSYSMIALVNPRDQGLLQGFCQALYSKAIQMGMGFPKWPDLVKYGRNKEDVSMLFSEIANEYKQTRTICDLVIVVLPSKNSDLYMTVKEASDMVHGIMSQCVLLKNVTRSSAATCANLVLKINMKLGGINSRIVADQISHKYVIDQPTLVVGIDVTHPTQAEERQNIPSVAAIVANIDLLPQAYGANVKVQRKCRESIVYLLDAVRERLVAFFKNTGMKPTRIIVYRDGVSEGQFAEVLREEIQGIRSACMILSPDYRPPVTYVVVQKRHHARMFCTNPQDTVGKARNIPPGTTVDTGIVSPEGFDFYLCSHFGVQGTSRPARYHVLWDDSGFNADEIQAITYAMCHTYGRCTRSVSIPAPVYYADLVATRARCHIKRKLGVHEADSSTETGSVSASMMSTLSSLVPSPKRRHHKSGNVPAELAERESHQENNLIVRDAYSCITIVYYYVFAVEDYQSRRVNYSNSDQLLQDYVSVVENFKSRMYFV</sequence>
<dbReference type="Pfam" id="PF08699">
    <property type="entry name" value="ArgoL1"/>
    <property type="match status" value="1"/>
</dbReference>
<evidence type="ECO:0000313" key="5">
    <source>
        <dbReference type="EMBL" id="PAV74329.1"/>
    </source>
</evidence>
<dbReference type="PROSITE" id="PS50822">
    <property type="entry name" value="PIWI"/>
    <property type="match status" value="1"/>
</dbReference>
<feature type="compositionally biased region" description="Low complexity" evidence="1">
    <location>
        <begin position="967"/>
        <end position="979"/>
    </location>
</feature>
<dbReference type="SMART" id="SM00950">
    <property type="entry name" value="Piwi"/>
    <property type="match status" value="1"/>
</dbReference>
<dbReference type="SMART" id="SM01163">
    <property type="entry name" value="DUF1785"/>
    <property type="match status" value="1"/>
</dbReference>
<feature type="compositionally biased region" description="Low complexity" evidence="1">
    <location>
        <begin position="651"/>
        <end position="674"/>
    </location>
</feature>
<feature type="transmembrane region" description="Helical" evidence="2">
    <location>
        <begin position="166"/>
        <end position="188"/>
    </location>
</feature>
<comment type="caution">
    <text evidence="5">The sequence shown here is derived from an EMBL/GenBank/DDBJ whole genome shotgun (WGS) entry which is preliminary data.</text>
</comment>
<dbReference type="Gene3D" id="3.30.420.10">
    <property type="entry name" value="Ribonuclease H-like superfamily/Ribonuclease H"/>
    <property type="match status" value="1"/>
</dbReference>
<dbReference type="InterPro" id="IPR012337">
    <property type="entry name" value="RNaseH-like_sf"/>
</dbReference>
<feature type="domain" description="Piwi" evidence="4">
    <location>
        <begin position="1286"/>
        <end position="1592"/>
    </location>
</feature>
<feature type="domain" description="PAZ" evidence="3">
    <location>
        <begin position="1009"/>
        <end position="1112"/>
    </location>
</feature>
<dbReference type="InterPro" id="IPR003100">
    <property type="entry name" value="PAZ_dom"/>
</dbReference>
<dbReference type="InterPro" id="IPR003165">
    <property type="entry name" value="Piwi"/>
</dbReference>
<dbReference type="InterPro" id="IPR032472">
    <property type="entry name" value="ArgoL2"/>
</dbReference>
<evidence type="ECO:0000313" key="6">
    <source>
        <dbReference type="Proteomes" id="UP000218231"/>
    </source>
</evidence>
<dbReference type="OrthoDB" id="5971213at2759"/>
<feature type="transmembrane region" description="Helical" evidence="2">
    <location>
        <begin position="379"/>
        <end position="398"/>
    </location>
</feature>
<dbReference type="PANTHER" id="PTHR22891">
    <property type="entry name" value="EUKARYOTIC TRANSLATION INITIATION FACTOR 2C"/>
    <property type="match status" value="1"/>
</dbReference>
<evidence type="ECO:0000259" key="4">
    <source>
        <dbReference type="PROSITE" id="PS50822"/>
    </source>
</evidence>
<protein>
    <recommendedName>
        <fullName evidence="7">Piwi domain-containing protein</fullName>
    </recommendedName>
</protein>
<dbReference type="CDD" id="cd02846">
    <property type="entry name" value="PAZ_argonaute_like"/>
    <property type="match status" value="1"/>
</dbReference>
<dbReference type="Pfam" id="PF02171">
    <property type="entry name" value="Piwi"/>
    <property type="match status" value="1"/>
</dbReference>
<evidence type="ECO:0000256" key="2">
    <source>
        <dbReference type="SAM" id="Phobius"/>
    </source>
</evidence>
<keyword evidence="2" id="KW-0472">Membrane</keyword>
<feature type="transmembrane region" description="Helical" evidence="2">
    <location>
        <begin position="319"/>
        <end position="343"/>
    </location>
</feature>
<organism evidence="5 6">
    <name type="scientific">Diploscapter pachys</name>
    <dbReference type="NCBI Taxonomy" id="2018661"/>
    <lineage>
        <taxon>Eukaryota</taxon>
        <taxon>Metazoa</taxon>
        <taxon>Ecdysozoa</taxon>
        <taxon>Nematoda</taxon>
        <taxon>Chromadorea</taxon>
        <taxon>Rhabditida</taxon>
        <taxon>Rhabditina</taxon>
        <taxon>Rhabditomorpha</taxon>
        <taxon>Rhabditoidea</taxon>
        <taxon>Rhabditidae</taxon>
        <taxon>Diploscapter</taxon>
    </lineage>
</organism>
<feature type="region of interest" description="Disordered" evidence="1">
    <location>
        <begin position="938"/>
        <end position="1007"/>
    </location>
</feature>
<gene>
    <name evidence="5" type="ORF">WR25_13833</name>
</gene>
<keyword evidence="6" id="KW-1185">Reference proteome</keyword>
<dbReference type="Gene3D" id="2.170.260.10">
    <property type="entry name" value="paz domain"/>
    <property type="match status" value="1"/>
</dbReference>
<dbReference type="InterPro" id="IPR032474">
    <property type="entry name" value="Argonaute_N"/>
</dbReference>
<dbReference type="Pfam" id="PF02170">
    <property type="entry name" value="PAZ"/>
    <property type="match status" value="1"/>
</dbReference>
<feature type="region of interest" description="Disordered" evidence="1">
    <location>
        <begin position="1619"/>
        <end position="1639"/>
    </location>
</feature>
<accession>A0A2A2KKI2</accession>
<feature type="transmembrane region" description="Helical" evidence="2">
    <location>
        <begin position="355"/>
        <end position="372"/>
    </location>
</feature>
<dbReference type="Pfam" id="PF16486">
    <property type="entry name" value="ArgoN"/>
    <property type="match status" value="1"/>
</dbReference>
<feature type="transmembrane region" description="Helical" evidence="2">
    <location>
        <begin position="208"/>
        <end position="228"/>
    </location>
</feature>
<keyword evidence="2" id="KW-1133">Transmembrane helix</keyword>